<dbReference type="Proteomes" id="UP001152607">
    <property type="component" value="Unassembled WGS sequence"/>
</dbReference>
<reference evidence="2" key="1">
    <citation type="submission" date="2023-01" db="EMBL/GenBank/DDBJ databases">
        <authorList>
            <person name="Van Ghelder C."/>
            <person name="Rancurel C."/>
        </authorList>
    </citation>
    <scope>NUCLEOTIDE SEQUENCE</scope>
    <source>
        <strain evidence="2">CNCM I-4278</strain>
    </source>
</reference>
<accession>A0A9W4URP1</accession>
<organism evidence="2 3">
    <name type="scientific">Periconia digitata</name>
    <dbReference type="NCBI Taxonomy" id="1303443"/>
    <lineage>
        <taxon>Eukaryota</taxon>
        <taxon>Fungi</taxon>
        <taxon>Dikarya</taxon>
        <taxon>Ascomycota</taxon>
        <taxon>Pezizomycotina</taxon>
        <taxon>Dothideomycetes</taxon>
        <taxon>Pleosporomycetidae</taxon>
        <taxon>Pleosporales</taxon>
        <taxon>Massarineae</taxon>
        <taxon>Periconiaceae</taxon>
        <taxon>Periconia</taxon>
    </lineage>
</organism>
<sequence>MPQAAQIFERALGLSRMPCTRNAHFHEQPTSSGAFKYMTYSFFETHFGPVLAAMTLLFSLSCRARLRMASECLENSRVSS</sequence>
<protein>
    <submittedName>
        <fullName evidence="2">Uncharacterized protein</fullName>
    </submittedName>
</protein>
<evidence type="ECO:0000313" key="2">
    <source>
        <dbReference type="EMBL" id="CAI6339746.1"/>
    </source>
</evidence>
<keyword evidence="1" id="KW-0472">Membrane</keyword>
<evidence type="ECO:0000313" key="3">
    <source>
        <dbReference type="Proteomes" id="UP001152607"/>
    </source>
</evidence>
<keyword evidence="1" id="KW-0812">Transmembrane</keyword>
<keyword evidence="1" id="KW-1133">Transmembrane helix</keyword>
<evidence type="ECO:0000256" key="1">
    <source>
        <dbReference type="SAM" id="Phobius"/>
    </source>
</evidence>
<feature type="transmembrane region" description="Helical" evidence="1">
    <location>
        <begin position="37"/>
        <end position="60"/>
    </location>
</feature>
<dbReference type="AlphaFoldDB" id="A0A9W4URP1"/>
<gene>
    <name evidence="2" type="ORF">PDIGIT_LOCUS12909</name>
</gene>
<dbReference type="EMBL" id="CAOQHR010000009">
    <property type="protein sequence ID" value="CAI6339746.1"/>
    <property type="molecule type" value="Genomic_DNA"/>
</dbReference>
<proteinExistence type="predicted"/>
<comment type="caution">
    <text evidence="2">The sequence shown here is derived from an EMBL/GenBank/DDBJ whole genome shotgun (WGS) entry which is preliminary data.</text>
</comment>
<name>A0A9W4URP1_9PLEO</name>
<keyword evidence="3" id="KW-1185">Reference proteome</keyword>